<accession>A0AA85JRC5</accession>
<keyword evidence="4" id="KW-1185">Reference proteome</keyword>
<dbReference type="CDD" id="cd00201">
    <property type="entry name" value="WW"/>
    <property type="match status" value="1"/>
</dbReference>
<dbReference type="InterPro" id="IPR036533">
    <property type="entry name" value="BAG_dom_sf"/>
</dbReference>
<feature type="compositionally biased region" description="Low complexity" evidence="1">
    <location>
        <begin position="50"/>
        <end position="62"/>
    </location>
</feature>
<dbReference type="InterPro" id="IPR001202">
    <property type="entry name" value="WW_dom"/>
</dbReference>
<sequence>MNPSESLPPGWEMRFDSRTGRWYFVDHNTRSTQWEHPVTNKAYSPQPTRNVNINSHNNNDNNGDQDCEQQAANVNISNCESVIADVISKARALQPEINRFEGSPRSKEYRYLMESMEQMILNLDALNMDGNEDYRSMRKDAVREIQQLIEMLDYRSQISTTQNGQQQEEKEQQQQS</sequence>
<dbReference type="PROSITE" id="PS01159">
    <property type="entry name" value="WW_DOMAIN_1"/>
    <property type="match status" value="1"/>
</dbReference>
<dbReference type="Gene3D" id="2.20.70.10">
    <property type="match status" value="1"/>
</dbReference>
<dbReference type="Proteomes" id="UP000050795">
    <property type="component" value="Unassembled WGS sequence"/>
</dbReference>
<dbReference type="WBParaSite" id="TREG1_36220.2">
    <property type="protein sequence ID" value="TREG1_36220.2"/>
    <property type="gene ID" value="TREG1_36220"/>
</dbReference>
<organism evidence="4 5">
    <name type="scientific">Trichobilharzia regenti</name>
    <name type="common">Nasal bird schistosome</name>
    <dbReference type="NCBI Taxonomy" id="157069"/>
    <lineage>
        <taxon>Eukaryota</taxon>
        <taxon>Metazoa</taxon>
        <taxon>Spiralia</taxon>
        <taxon>Lophotrochozoa</taxon>
        <taxon>Platyhelminthes</taxon>
        <taxon>Trematoda</taxon>
        <taxon>Digenea</taxon>
        <taxon>Strigeidida</taxon>
        <taxon>Schistosomatoidea</taxon>
        <taxon>Schistosomatidae</taxon>
        <taxon>Trichobilharzia</taxon>
    </lineage>
</organism>
<dbReference type="InterPro" id="IPR003103">
    <property type="entry name" value="BAG_domain"/>
</dbReference>
<dbReference type="SUPFAM" id="SSF63491">
    <property type="entry name" value="BAG domain"/>
    <property type="match status" value="1"/>
</dbReference>
<dbReference type="GO" id="GO:0051087">
    <property type="term" value="F:protein-folding chaperone binding"/>
    <property type="evidence" value="ECO:0007669"/>
    <property type="project" value="InterPro"/>
</dbReference>
<dbReference type="AlphaFoldDB" id="A0AA85JRC5"/>
<feature type="domain" description="WW" evidence="2">
    <location>
        <begin position="5"/>
        <end position="39"/>
    </location>
</feature>
<dbReference type="Gene3D" id="1.20.58.120">
    <property type="entry name" value="BAG domain"/>
    <property type="match status" value="1"/>
</dbReference>
<evidence type="ECO:0000313" key="6">
    <source>
        <dbReference type="WBParaSite" id="TREG1_36220.2"/>
    </source>
</evidence>
<reference evidence="5 6" key="2">
    <citation type="submission" date="2023-11" db="UniProtKB">
        <authorList>
            <consortium name="WormBaseParasite"/>
        </authorList>
    </citation>
    <scope>IDENTIFICATION</scope>
</reference>
<dbReference type="WBParaSite" id="TREG1_36220.1">
    <property type="protein sequence ID" value="TREG1_36220.1"/>
    <property type="gene ID" value="TREG1_36220"/>
</dbReference>
<dbReference type="SUPFAM" id="SSF51045">
    <property type="entry name" value="WW domain"/>
    <property type="match status" value="1"/>
</dbReference>
<evidence type="ECO:0000259" key="3">
    <source>
        <dbReference type="PROSITE" id="PS51035"/>
    </source>
</evidence>
<feature type="domain" description="BAG" evidence="3">
    <location>
        <begin position="89"/>
        <end position="156"/>
    </location>
</feature>
<dbReference type="SMART" id="SM00264">
    <property type="entry name" value="BAG"/>
    <property type="match status" value="1"/>
</dbReference>
<name>A0AA85JRC5_TRIRE</name>
<dbReference type="PROSITE" id="PS50020">
    <property type="entry name" value="WW_DOMAIN_2"/>
    <property type="match status" value="1"/>
</dbReference>
<evidence type="ECO:0000256" key="1">
    <source>
        <dbReference type="SAM" id="MobiDB-lite"/>
    </source>
</evidence>
<dbReference type="Pfam" id="PF00397">
    <property type="entry name" value="WW"/>
    <property type="match status" value="1"/>
</dbReference>
<protein>
    <recommendedName>
        <fullName evidence="7">WW domain-containing protein</fullName>
    </recommendedName>
</protein>
<reference evidence="4" key="1">
    <citation type="submission" date="2022-06" db="EMBL/GenBank/DDBJ databases">
        <authorList>
            <person name="Berger JAMES D."/>
            <person name="Berger JAMES D."/>
        </authorList>
    </citation>
    <scope>NUCLEOTIDE SEQUENCE [LARGE SCALE GENOMIC DNA]</scope>
</reference>
<dbReference type="SMART" id="SM00456">
    <property type="entry name" value="WW"/>
    <property type="match status" value="1"/>
</dbReference>
<proteinExistence type="predicted"/>
<dbReference type="Pfam" id="PF02179">
    <property type="entry name" value="BAG"/>
    <property type="match status" value="1"/>
</dbReference>
<evidence type="ECO:0000259" key="2">
    <source>
        <dbReference type="PROSITE" id="PS50020"/>
    </source>
</evidence>
<dbReference type="PROSITE" id="PS51035">
    <property type="entry name" value="BAG"/>
    <property type="match status" value="1"/>
</dbReference>
<evidence type="ECO:0000313" key="5">
    <source>
        <dbReference type="WBParaSite" id="TREG1_36220.1"/>
    </source>
</evidence>
<dbReference type="InterPro" id="IPR036020">
    <property type="entry name" value="WW_dom_sf"/>
</dbReference>
<evidence type="ECO:0008006" key="7">
    <source>
        <dbReference type="Google" id="ProtNLM"/>
    </source>
</evidence>
<feature type="region of interest" description="Disordered" evidence="1">
    <location>
        <begin position="35"/>
        <end position="65"/>
    </location>
</feature>
<evidence type="ECO:0000313" key="4">
    <source>
        <dbReference type="Proteomes" id="UP000050795"/>
    </source>
</evidence>